<keyword evidence="1" id="KW-1133">Transmembrane helix</keyword>
<evidence type="ECO:0000313" key="3">
    <source>
        <dbReference type="Proteomes" id="UP000195755"/>
    </source>
</evidence>
<name>A0A1Z2L4C6_9ACTN</name>
<dbReference type="EMBL" id="CP021744">
    <property type="protein sequence ID" value="ARZ69162.1"/>
    <property type="molecule type" value="Genomic_DNA"/>
</dbReference>
<proteinExistence type="predicted"/>
<evidence type="ECO:0000256" key="1">
    <source>
        <dbReference type="SAM" id="Phobius"/>
    </source>
</evidence>
<dbReference type="Proteomes" id="UP000195755">
    <property type="component" value="Chromosome"/>
</dbReference>
<accession>A0A1Z2L4C6</accession>
<sequence>MVNTLPSFAAEPLGHPSAAAGFAANAVITLGVPALPGWAHRSLRRHVTTP</sequence>
<feature type="transmembrane region" description="Helical" evidence="1">
    <location>
        <begin position="20"/>
        <end position="39"/>
    </location>
</feature>
<dbReference type="KEGG" id="salj:SMD11_3529"/>
<gene>
    <name evidence="2" type="ORF">SMD11_3529</name>
</gene>
<keyword evidence="1" id="KW-0472">Membrane</keyword>
<reference evidence="2 3" key="1">
    <citation type="submission" date="2017-06" db="EMBL/GenBank/DDBJ databases">
        <title>Streptomyces albireticuli Genome sequencing and assembly.</title>
        <authorList>
            <person name="Wang Y."/>
            <person name="Du B."/>
            <person name="Ding Y."/>
            <person name="Liu H."/>
            <person name="Hou Q."/>
            <person name="Liu K."/>
            <person name="Yao L."/>
            <person name="Wang C."/>
        </authorList>
    </citation>
    <scope>NUCLEOTIDE SEQUENCE [LARGE SCALE GENOMIC DNA]</scope>
    <source>
        <strain evidence="2 3">MDJK11</strain>
    </source>
</reference>
<organism evidence="2 3">
    <name type="scientific">Streptomyces albireticuli</name>
    <dbReference type="NCBI Taxonomy" id="1940"/>
    <lineage>
        <taxon>Bacteria</taxon>
        <taxon>Bacillati</taxon>
        <taxon>Actinomycetota</taxon>
        <taxon>Actinomycetes</taxon>
        <taxon>Kitasatosporales</taxon>
        <taxon>Streptomycetaceae</taxon>
        <taxon>Streptomyces</taxon>
    </lineage>
</organism>
<protein>
    <submittedName>
        <fullName evidence="2">Uncharacterized protein</fullName>
    </submittedName>
</protein>
<dbReference type="RefSeq" id="WP_159395310.1">
    <property type="nucleotide sequence ID" value="NZ_CP021744.1"/>
</dbReference>
<keyword evidence="1" id="KW-0812">Transmembrane</keyword>
<evidence type="ECO:0000313" key="2">
    <source>
        <dbReference type="EMBL" id="ARZ69162.1"/>
    </source>
</evidence>
<dbReference type="OrthoDB" id="8478704at2"/>
<dbReference type="AlphaFoldDB" id="A0A1Z2L4C6"/>